<dbReference type="Proteomes" id="UP000286843">
    <property type="component" value="Segment"/>
</dbReference>
<evidence type="ECO:0000256" key="1">
    <source>
        <dbReference type="SAM" id="MobiDB-lite"/>
    </source>
</evidence>
<sequence>MAIWDDIIKTVTGQKNAPARTSSGALSKAAATIKPGIVSGGGGGGGMRPLSAPTPAPDQPAGRVSRPNGGRSFDEPAEPTRNWFEQTFLPKPALNDEEKADFKLEKEKAAAQQSPERDLGDRLPGLWDNSFLEGLARPFIPLDEANENDASALNAVQQSQQSFRDQYTPGEVTFRHLSQEEWDALDVKTQQAITANYALYQATQADKALTPGEREEGYDDMVGSIFGTDGGSDTYAPNTVRVLAELGYTNVQNDLDNFLNGGAILSESDLLEGKANDARAQLLQDFQGASAWQNSNLVPMLEQGTSLIDSLRQGDALSADTLRLAGIQPLALYDIDPERMDALNGLMQGMASRDLWAAFESDPEASSSFKADFDSITNGLDPALVSRYFRESYPQYFQNAAFGDSNAYMTPDEFYATWLTS</sequence>
<feature type="compositionally biased region" description="Gly residues" evidence="1">
    <location>
        <begin position="38"/>
        <end position="47"/>
    </location>
</feature>
<gene>
    <name evidence="2" type="primary">41</name>
    <name evidence="2" type="ORF">SEA_ARMAWEN_41</name>
</gene>
<reference evidence="2 3" key="1">
    <citation type="submission" date="2018-12" db="EMBL/GenBank/DDBJ databases">
        <authorList>
            <person name="Coleman S.T."/>
            <person name="Adewumi O.M."/>
            <person name="Alachi P."/>
            <person name="Anderson S.J."/>
            <person name="Bakarey A.S."/>
            <person name="Beyer A.R."/>
            <person name="Biederman W.H."/>
            <person name="Bollivar D.W."/>
            <person name="Butela K.A."/>
            <person name="Byrum C.A."/>
            <person name="Collins D.P."/>
            <person name="Cresawn S.G."/>
            <person name="Dougan K.E."/>
            <person name="Duffy I."/>
            <person name="Eivazova E.R."/>
            <person name="Engstrom E.M."/>
            <person name="Fallest-Strobl P.C."/>
            <person name="Godde J.S."/>
            <person name="Lee J.S."/>
            <person name="Long J.A."/>
            <person name="Mastrapaolo M.D."/>
            <person name="Mathur V."/>
            <person name="Mesich B.L."/>
            <person name="Mitchell J.C."/>
            <person name="Moore R."/>
            <person name="Pandey S."/>
            <person name="Pollack M.J."/>
            <person name="Porter M.L."/>
            <person name="Reid N.M."/>
            <person name="Salvitti L.R."/>
            <person name="Sayre B.L."/>
            <person name="Schrock T.A."/>
            <person name="Sconiers W.B."/>
            <person name="Sheehy R."/>
            <person name="Shows K.H."/>
            <person name="Sprenkle A.B."/>
            <person name="Swerdlow S.J."/>
            <person name="Theoret J.R."/>
            <person name="Thompson K.M."/>
            <person name="Tibbetts T.J."/>
            <person name="Tigges M."/>
            <person name="Van A.R."/>
            <person name="Washington J.M."/>
            <person name="Windsor E.J."/>
            <person name="Garlena R.A."/>
            <person name="Russell D.A."/>
            <person name="Pope W.H."/>
            <person name="Jacobs-Sera D."/>
            <person name="Hatfull G.F."/>
        </authorList>
    </citation>
    <scope>NUCLEOTIDE SEQUENCE [LARGE SCALE GENOMIC DNA]</scope>
</reference>
<dbReference type="EMBL" id="MK308638">
    <property type="protein sequence ID" value="AZV01803.1"/>
    <property type="molecule type" value="Genomic_DNA"/>
</dbReference>
<proteinExistence type="predicted"/>
<feature type="region of interest" description="Disordered" evidence="1">
    <location>
        <begin position="34"/>
        <end position="80"/>
    </location>
</feature>
<evidence type="ECO:0000313" key="2">
    <source>
        <dbReference type="EMBL" id="AZV01803.1"/>
    </source>
</evidence>
<evidence type="ECO:0000313" key="3">
    <source>
        <dbReference type="Proteomes" id="UP000286843"/>
    </source>
</evidence>
<organism evidence="2 3">
    <name type="scientific">Microbacterium phage ArMaWen</name>
    <dbReference type="NCBI Taxonomy" id="2500786"/>
    <lineage>
        <taxon>Viruses</taxon>
        <taxon>Duplodnaviria</taxon>
        <taxon>Heunggongvirae</taxon>
        <taxon>Uroviricota</taxon>
        <taxon>Caudoviricetes</taxon>
        <taxon>Eekayvirinae</taxon>
        <taxon>Tinytimothyvirus</taxon>
        <taxon>Tinytimothyvirus alex44</taxon>
    </lineage>
</organism>
<accession>A0A3Q9RAG6</accession>
<protein>
    <submittedName>
        <fullName evidence="2">Uncharacterized protein</fullName>
    </submittedName>
</protein>
<name>A0A3Q9RAG6_9CAUD</name>